<evidence type="ECO:0000313" key="4">
    <source>
        <dbReference type="Proteomes" id="UP000000378"/>
    </source>
</evidence>
<dbReference type="eggNOG" id="COG2998">
    <property type="taxonomic scope" value="Bacteria"/>
</dbReference>
<evidence type="ECO:0000259" key="2">
    <source>
        <dbReference type="Pfam" id="PF12849"/>
    </source>
</evidence>
<gene>
    <name evidence="3" type="ordered locus">Slip_1758</name>
</gene>
<dbReference type="Gene3D" id="3.40.190.10">
    <property type="entry name" value="Periplasmic binding protein-like II"/>
    <property type="match status" value="2"/>
</dbReference>
<protein>
    <submittedName>
        <fullName evidence="3">Extracellular solute-binding protein family 1</fullName>
    </submittedName>
</protein>
<keyword evidence="1" id="KW-1133">Transmembrane helix</keyword>
<organism evidence="3 4">
    <name type="scientific">Syntrophothermus lipocalidus (strain DSM 12680 / TGB-C1)</name>
    <dbReference type="NCBI Taxonomy" id="643648"/>
    <lineage>
        <taxon>Bacteria</taxon>
        <taxon>Bacillati</taxon>
        <taxon>Bacillota</taxon>
        <taxon>Clostridia</taxon>
        <taxon>Eubacteriales</taxon>
        <taxon>Syntrophomonadaceae</taxon>
        <taxon>Syntrophothermus</taxon>
    </lineage>
</organism>
<dbReference type="EMBL" id="CP002048">
    <property type="protein sequence ID" value="ADI02514.1"/>
    <property type="molecule type" value="Genomic_DNA"/>
</dbReference>
<dbReference type="PANTHER" id="PTHR37945:SF1">
    <property type="entry name" value="EXTRACELLULAR TUNGSTATE BINDING PROTEIN"/>
    <property type="match status" value="1"/>
</dbReference>
<evidence type="ECO:0000313" key="3">
    <source>
        <dbReference type="EMBL" id="ADI02514.1"/>
    </source>
</evidence>
<keyword evidence="1" id="KW-0472">Membrane</keyword>
<dbReference type="PANTHER" id="PTHR37945">
    <property type="entry name" value="EXTRACELLULAR TUNGSTATE BINDING PROTEIN"/>
    <property type="match status" value="1"/>
</dbReference>
<dbReference type="HOGENOM" id="CLU_061511_0_0_9"/>
<dbReference type="RefSeq" id="WP_013175916.1">
    <property type="nucleotide sequence ID" value="NC_014220.1"/>
</dbReference>
<dbReference type="SUPFAM" id="SSF53850">
    <property type="entry name" value="Periplasmic binding protein-like II"/>
    <property type="match status" value="1"/>
</dbReference>
<dbReference type="STRING" id="643648.Slip_1758"/>
<reference evidence="4" key="1">
    <citation type="journal article" date="2010" name="Stand. Genomic Sci.">
        <title>Complete genome sequence of Syntrophothermus lipocalidus type strain (TGB-C1T).</title>
        <authorList>
            <consortium name="US DOE Joint Genome Institute (JGI-PGF)"/>
            <person name="Djao O."/>
            <person name="Zhang X."/>
            <person name="Lucas S."/>
            <person name="Lapidus A."/>
            <person name="Glavina Del Rio T."/>
            <person name="Nolan M."/>
            <person name="Tice H."/>
            <person name="Cheng J."/>
            <person name="Han C."/>
            <person name="Tapia R."/>
            <person name="Goodwin L."/>
            <person name="Pitluck S."/>
            <person name="Liolios K."/>
            <person name="Ivanova N."/>
            <person name="Mavromatis K."/>
            <person name="Mikhailova N."/>
            <person name="Ovchinnikova G."/>
            <person name="Pati A."/>
            <person name="Brambilla E."/>
            <person name="Chen A."/>
            <person name="Palaniappan K."/>
            <person name="Land M."/>
            <person name="Hauser L."/>
            <person name="Chang Y."/>
            <person name="Jeffries C."/>
            <person name="Rohde M."/>
            <person name="Sikorski J."/>
            <person name="Spring S."/>
            <person name="Goker M."/>
            <person name="Detter J."/>
            <person name="Woyke T."/>
            <person name="Bristow J."/>
            <person name="Eisen J."/>
            <person name="Markowitz V."/>
            <person name="Hugenholtz P."/>
            <person name="Kyrpides N."/>
            <person name="Klenk H."/>
        </authorList>
    </citation>
    <scope>NUCLEOTIDE SEQUENCE [LARGE SCALE GENOMIC DNA]</scope>
    <source>
        <strain evidence="4">DSM 12680 / TGB-C1</strain>
    </source>
</reference>
<name>D7CP79_SYNLT</name>
<dbReference type="OrthoDB" id="186379at2"/>
<dbReference type="KEGG" id="slp:Slip_1758"/>
<feature type="transmembrane region" description="Helical" evidence="1">
    <location>
        <begin position="12"/>
        <end position="28"/>
    </location>
</feature>
<dbReference type="InterPro" id="IPR052738">
    <property type="entry name" value="ABC-Tungstate_binding"/>
</dbReference>
<dbReference type="Proteomes" id="UP000000378">
    <property type="component" value="Chromosome"/>
</dbReference>
<dbReference type="AlphaFoldDB" id="D7CP79"/>
<feature type="domain" description="PBP" evidence="2">
    <location>
        <begin position="32"/>
        <end position="256"/>
    </location>
</feature>
<keyword evidence="4" id="KW-1185">Reference proteome</keyword>
<keyword evidence="1" id="KW-0812">Transmembrane</keyword>
<reference evidence="3 4" key="2">
    <citation type="journal article" date="2010" name="Stand. Genomic Sci.">
        <title>Complete genome sequence of Syntrophothermus lipocalidus type strain (TGB-C1).</title>
        <authorList>
            <person name="Djao O.D."/>
            <person name="Zhang X."/>
            <person name="Lucas S."/>
            <person name="Lapidus A."/>
            <person name="Del Rio T.G."/>
            <person name="Nolan M."/>
            <person name="Tice H."/>
            <person name="Cheng J.F."/>
            <person name="Han C."/>
            <person name="Tapia R."/>
            <person name="Goodwin L."/>
            <person name="Pitluck S."/>
            <person name="Liolios K."/>
            <person name="Ivanova N."/>
            <person name="Mavromatis K."/>
            <person name="Mikhailova N."/>
            <person name="Ovchinnikova G."/>
            <person name="Pati A."/>
            <person name="Brambilla E."/>
            <person name="Chen A."/>
            <person name="Palaniappan K."/>
            <person name="Land M."/>
            <person name="Hauser L."/>
            <person name="Chang Y.J."/>
            <person name="Jeffries C.D."/>
            <person name="Rohde M."/>
            <person name="Sikorski J."/>
            <person name="Spring S."/>
            <person name="Goker M."/>
            <person name="Detter J.C."/>
            <person name="Woyke T."/>
            <person name="Bristow J."/>
            <person name="Eisen J.A."/>
            <person name="Markowitz V."/>
            <person name="Hugenholtz P."/>
            <person name="Kyrpides N.C."/>
            <person name="Klenk H.P."/>
        </authorList>
    </citation>
    <scope>NUCLEOTIDE SEQUENCE [LARGE SCALE GENOMIC DNA]</scope>
    <source>
        <strain evidence="4">DSM 12680 / TGB-C1</strain>
    </source>
</reference>
<accession>D7CP79</accession>
<dbReference type="InterPro" id="IPR024370">
    <property type="entry name" value="PBP_domain"/>
</dbReference>
<dbReference type="Pfam" id="PF12849">
    <property type="entry name" value="PBP_like_2"/>
    <property type="match status" value="1"/>
</dbReference>
<sequence length="280" mass="30226">MVVEVRRARNLTLIALVIIVLGTIWFLVSGSPEEKSLTLATTTSTQDSGLLDVLVPAFEKETGIKVKVIAVGSGQAMELGKRGDADVLLVHSPQAEQEFVDGGYGVDRKPVMHNVFLIVGPKSDPAGVKGSKDASKAFRTIAERKAKFISRGDDSGTHKKELGLWEKAGVKPQGDWYVESGQGMGDTLLMASELGAYTLTDEATYLSMAPKLQLEVMVQGDKALSNPYSVIAVNPEKHKNVHYKAATQFIKFITGEKGQSVIASFGRDKFGKSLFIPDAK</sequence>
<evidence type="ECO:0000256" key="1">
    <source>
        <dbReference type="SAM" id="Phobius"/>
    </source>
</evidence>
<proteinExistence type="predicted"/>